<proteinExistence type="predicted"/>
<protein>
    <submittedName>
        <fullName evidence="1">Uncharacterized protein</fullName>
    </submittedName>
</protein>
<sequence>MIGNNPKARRIAPFCRNCIVEDSPVKGKQHVGGPVDNCNPAAAFVPVCTLIDSVLYGDNLYHWTQHADGPKNGWKRVLSLQLSNKESFHFQILLARLTDIF</sequence>
<dbReference type="EMBL" id="HBKR01037759">
    <property type="protein sequence ID" value="CAE2337109.1"/>
    <property type="molecule type" value="Transcribed_RNA"/>
</dbReference>
<organism evidence="1">
    <name type="scientific">Paramoeba aestuarina</name>
    <dbReference type="NCBI Taxonomy" id="180227"/>
    <lineage>
        <taxon>Eukaryota</taxon>
        <taxon>Amoebozoa</taxon>
        <taxon>Discosea</taxon>
        <taxon>Flabellinia</taxon>
        <taxon>Dactylopodida</taxon>
        <taxon>Paramoebidae</taxon>
        <taxon>Paramoeba</taxon>
    </lineage>
</organism>
<gene>
    <name evidence="1" type="ORF">NAES01612_LOCUS24638</name>
</gene>
<accession>A0A7S4UYM6</accession>
<dbReference type="AlphaFoldDB" id="A0A7S4UYM6"/>
<evidence type="ECO:0000313" key="1">
    <source>
        <dbReference type="EMBL" id="CAE2337109.1"/>
    </source>
</evidence>
<reference evidence="1" key="1">
    <citation type="submission" date="2021-01" db="EMBL/GenBank/DDBJ databases">
        <authorList>
            <person name="Corre E."/>
            <person name="Pelletier E."/>
            <person name="Niang G."/>
            <person name="Scheremetjew M."/>
            <person name="Finn R."/>
            <person name="Kale V."/>
            <person name="Holt S."/>
            <person name="Cochrane G."/>
            <person name="Meng A."/>
            <person name="Brown T."/>
            <person name="Cohen L."/>
        </authorList>
    </citation>
    <scope>NUCLEOTIDE SEQUENCE</scope>
    <source>
        <strain evidence="1">SoJaBio B1-5/56/2</strain>
    </source>
</reference>
<name>A0A7S4UYM6_9EUKA</name>